<dbReference type="GO" id="GO:0051707">
    <property type="term" value="P:response to other organism"/>
    <property type="evidence" value="ECO:0007669"/>
    <property type="project" value="UniProtKB-ARBA"/>
</dbReference>
<evidence type="ECO:0000313" key="4">
    <source>
        <dbReference type="EMBL" id="KAL3499661.1"/>
    </source>
</evidence>
<dbReference type="PANTHER" id="PTHR47186">
    <property type="entry name" value="LEUCINE-RICH REPEAT-CONTAINING PROTEIN 57"/>
    <property type="match status" value="1"/>
</dbReference>
<name>A0ABD2XYR1_9GENT</name>
<gene>
    <name evidence="4" type="ORF">ACH5RR_038754</name>
</gene>
<comment type="caution">
    <text evidence="4">The sequence shown here is derived from an EMBL/GenBank/DDBJ whole genome shotgun (WGS) entry which is preliminary data.</text>
</comment>
<dbReference type="PROSITE" id="PS51450">
    <property type="entry name" value="LRR"/>
    <property type="match status" value="1"/>
</dbReference>
<keyword evidence="2" id="KW-0677">Repeat</keyword>
<evidence type="ECO:0000259" key="3">
    <source>
        <dbReference type="Pfam" id="PF00931"/>
    </source>
</evidence>
<dbReference type="Proteomes" id="UP001630127">
    <property type="component" value="Unassembled WGS sequence"/>
</dbReference>
<dbReference type="InterPro" id="IPR032675">
    <property type="entry name" value="LRR_dom_sf"/>
</dbReference>
<keyword evidence="5" id="KW-1185">Reference proteome</keyword>
<dbReference type="SUPFAM" id="SSF52540">
    <property type="entry name" value="P-loop containing nucleoside triphosphate hydrolases"/>
    <property type="match status" value="1"/>
</dbReference>
<sequence>MDQNSGEQQVTRILELFTGGNVSTVVLSGKSGTGKTWIARKVGLCAVKEDVVNFTLWISLSVRHDEMSLYKHIAHQLSVLSTSMEIENDDIREVEDKVGKEETLDGLKEKIHARLSADGVHLRILVILDDEGNKMKEGDGNLEQVLQFVQQNSYKHSTTVANGNGEQKLKVLITSNNEDGNVRHQTEGYKKVIEMKPLNPEMSISLLWKETGAKAFVNSGVETLVKNFINRKTGFTPGEIALLAKLLSYHERDSQLQDLERVLEDTSGGDFYSYTQLLSSRYEKVSDGVLVDFSWQGSHFFRDHGSVHYGELISYWILEGYLGPVNSLEKAYEEGHRVLMHLMDCQMLKKVNDDFLHMVRGTVNINACHRQGYGGTANLGLANVLVNGKAWHGIGQVTKMDGMIRTFGSYTGVQQLKTLLLDGNCLGREDTNNLLHSNQELQILGLFSLRIVSLPSFFYLKKLNVLVLRDCDFLEKIDDIRELMTLTVLEVSGSCLLKSIPENFFEKLTQLRSLHFSDLQIEVLPKSFYDLTELRWFILKRCSFLKQLRSLRKSEKLMVVDLSGAASLTNFPEKNLKSLPNLKTLNLSETKIKTLPILHETGELTHLSVSGCRNIDRLPSIRSLTNLQVLDLSWSTIKEFHDRSLQHNIGLKILDLSGTAIPSKLLPSNISKPREIYLRCCSGITYINCAESPKDLEILDFSGSCNLVKIEGKFFEHLKNLRVLNLSETKVKHLPSLSALSNLRQLLLSWCLNLEN</sequence>
<reference evidence="4 5" key="1">
    <citation type="submission" date="2024-11" db="EMBL/GenBank/DDBJ databases">
        <title>A near-complete genome assembly of Cinchona calisaya.</title>
        <authorList>
            <person name="Lian D.C."/>
            <person name="Zhao X.W."/>
            <person name="Wei L."/>
        </authorList>
    </citation>
    <scope>NUCLEOTIDE SEQUENCE [LARGE SCALE GENOMIC DNA]</scope>
    <source>
        <tissue evidence="4">Nenye</tissue>
    </source>
</reference>
<dbReference type="Pfam" id="PF00931">
    <property type="entry name" value="NB-ARC"/>
    <property type="match status" value="1"/>
</dbReference>
<dbReference type="Pfam" id="PF13855">
    <property type="entry name" value="LRR_8"/>
    <property type="match status" value="1"/>
</dbReference>
<dbReference type="SMART" id="SM00369">
    <property type="entry name" value="LRR_TYP"/>
    <property type="match status" value="4"/>
</dbReference>
<dbReference type="SUPFAM" id="SSF52058">
    <property type="entry name" value="L domain-like"/>
    <property type="match status" value="1"/>
</dbReference>
<dbReference type="Gene3D" id="3.80.10.10">
    <property type="entry name" value="Ribonuclease Inhibitor"/>
    <property type="match status" value="2"/>
</dbReference>
<dbReference type="Gene3D" id="3.40.50.300">
    <property type="entry name" value="P-loop containing nucleotide triphosphate hydrolases"/>
    <property type="match status" value="1"/>
</dbReference>
<protein>
    <recommendedName>
        <fullName evidence="3">NB-ARC domain-containing protein</fullName>
    </recommendedName>
</protein>
<accession>A0ABD2XYR1</accession>
<dbReference type="GO" id="GO:0006952">
    <property type="term" value="P:defense response"/>
    <property type="evidence" value="ECO:0007669"/>
    <property type="project" value="UniProtKB-ARBA"/>
</dbReference>
<dbReference type="AlphaFoldDB" id="A0ABD2XYR1"/>
<feature type="domain" description="NB-ARC" evidence="3">
    <location>
        <begin position="7"/>
        <end position="211"/>
    </location>
</feature>
<evidence type="ECO:0000313" key="5">
    <source>
        <dbReference type="Proteomes" id="UP001630127"/>
    </source>
</evidence>
<evidence type="ECO:0000256" key="2">
    <source>
        <dbReference type="ARBA" id="ARBA00022737"/>
    </source>
</evidence>
<proteinExistence type="predicted"/>
<keyword evidence="1" id="KW-0433">Leucine-rich repeat</keyword>
<organism evidence="4 5">
    <name type="scientific">Cinchona calisaya</name>
    <dbReference type="NCBI Taxonomy" id="153742"/>
    <lineage>
        <taxon>Eukaryota</taxon>
        <taxon>Viridiplantae</taxon>
        <taxon>Streptophyta</taxon>
        <taxon>Embryophyta</taxon>
        <taxon>Tracheophyta</taxon>
        <taxon>Spermatophyta</taxon>
        <taxon>Magnoliopsida</taxon>
        <taxon>eudicotyledons</taxon>
        <taxon>Gunneridae</taxon>
        <taxon>Pentapetalae</taxon>
        <taxon>asterids</taxon>
        <taxon>lamiids</taxon>
        <taxon>Gentianales</taxon>
        <taxon>Rubiaceae</taxon>
        <taxon>Cinchonoideae</taxon>
        <taxon>Cinchoneae</taxon>
        <taxon>Cinchona</taxon>
    </lineage>
</organism>
<dbReference type="PANTHER" id="PTHR47186:SF15">
    <property type="entry name" value="NB-ARC DOMAIN-CONTAINING PROTEIN"/>
    <property type="match status" value="1"/>
</dbReference>
<dbReference type="InterPro" id="IPR001611">
    <property type="entry name" value="Leu-rich_rpt"/>
</dbReference>
<evidence type="ECO:0000256" key="1">
    <source>
        <dbReference type="ARBA" id="ARBA00022614"/>
    </source>
</evidence>
<dbReference type="InterPro" id="IPR027417">
    <property type="entry name" value="P-loop_NTPase"/>
</dbReference>
<dbReference type="InterPro" id="IPR002182">
    <property type="entry name" value="NB-ARC"/>
</dbReference>
<dbReference type="InterPro" id="IPR003591">
    <property type="entry name" value="Leu-rich_rpt_typical-subtyp"/>
</dbReference>
<dbReference type="EMBL" id="JBJUIK010000016">
    <property type="protein sequence ID" value="KAL3499661.1"/>
    <property type="molecule type" value="Genomic_DNA"/>
</dbReference>